<evidence type="ECO:0000313" key="3">
    <source>
        <dbReference type="Proteomes" id="UP001642540"/>
    </source>
</evidence>
<keyword evidence="3" id="KW-1185">Reference proteome</keyword>
<dbReference type="EMBL" id="CAXLJM020000026">
    <property type="protein sequence ID" value="CAL8093317.1"/>
    <property type="molecule type" value="Genomic_DNA"/>
</dbReference>
<dbReference type="InterPro" id="IPR035892">
    <property type="entry name" value="C2_domain_sf"/>
</dbReference>
<accession>A0ABP1Q8B9</accession>
<protein>
    <recommendedName>
        <fullName evidence="1">C2 domain-containing protein</fullName>
    </recommendedName>
</protein>
<gene>
    <name evidence="2" type="ORF">ODALV1_LOCUS8472</name>
</gene>
<name>A0ABP1Q8B9_9HEXA</name>
<dbReference type="Gene3D" id="2.60.40.150">
    <property type="entry name" value="C2 domain"/>
    <property type="match status" value="2"/>
</dbReference>
<comment type="caution">
    <text evidence="2">The sequence shown here is derived from an EMBL/GenBank/DDBJ whole genome shotgun (WGS) entry which is preliminary data.</text>
</comment>
<feature type="domain" description="C2" evidence="1">
    <location>
        <begin position="12"/>
        <end position="64"/>
    </location>
</feature>
<dbReference type="SUPFAM" id="SSF49562">
    <property type="entry name" value="C2 domain (Calcium/lipid-binding domain, CaLB)"/>
    <property type="match status" value="2"/>
</dbReference>
<evidence type="ECO:0000313" key="2">
    <source>
        <dbReference type="EMBL" id="CAL8093317.1"/>
    </source>
</evidence>
<sequence>MKLSYYHLIPQRNPDWESIFEFHFDRKLRQYWFFHVYDEDSLALDDTVGKVWVNVADFMDKNQVVHANLDKGGYLTVRGDIVKPKTPLGILPFPRGTPNSKKLRFIVTSRGLDSNLNNHETLIITSTEGVNGAEKNVGKSVAITASLNPGWKQVFTLNWNKNKDQRLHFKIYDGKGHKLDDIDKTGDAWIEVNDYVAKGESFTVLLPTKGKLTMTKV</sequence>
<feature type="domain" description="C2" evidence="1">
    <location>
        <begin position="133"/>
        <end position="199"/>
    </location>
</feature>
<organism evidence="2 3">
    <name type="scientific">Orchesella dallaii</name>
    <dbReference type="NCBI Taxonomy" id="48710"/>
    <lineage>
        <taxon>Eukaryota</taxon>
        <taxon>Metazoa</taxon>
        <taxon>Ecdysozoa</taxon>
        <taxon>Arthropoda</taxon>
        <taxon>Hexapoda</taxon>
        <taxon>Collembola</taxon>
        <taxon>Entomobryomorpha</taxon>
        <taxon>Entomobryoidea</taxon>
        <taxon>Orchesellidae</taxon>
        <taxon>Orchesellinae</taxon>
        <taxon>Orchesella</taxon>
    </lineage>
</organism>
<reference evidence="2 3" key="1">
    <citation type="submission" date="2024-08" db="EMBL/GenBank/DDBJ databases">
        <authorList>
            <person name="Cucini C."/>
            <person name="Frati F."/>
        </authorList>
    </citation>
    <scope>NUCLEOTIDE SEQUENCE [LARGE SCALE GENOMIC DNA]</scope>
</reference>
<evidence type="ECO:0000259" key="1">
    <source>
        <dbReference type="Pfam" id="PF00168"/>
    </source>
</evidence>
<dbReference type="Pfam" id="PF00168">
    <property type="entry name" value="C2"/>
    <property type="match status" value="2"/>
</dbReference>
<proteinExistence type="predicted"/>
<dbReference type="Proteomes" id="UP001642540">
    <property type="component" value="Unassembled WGS sequence"/>
</dbReference>
<dbReference type="CDD" id="cd00030">
    <property type="entry name" value="C2"/>
    <property type="match status" value="2"/>
</dbReference>
<dbReference type="InterPro" id="IPR000008">
    <property type="entry name" value="C2_dom"/>
</dbReference>